<name>A0A1F6V9A2_9BACT</name>
<organism evidence="2 3">
    <name type="scientific">Candidatus Nomurabacteria bacterium RIFCSPHIGHO2_01_FULL_40_24b</name>
    <dbReference type="NCBI Taxonomy" id="1801739"/>
    <lineage>
        <taxon>Bacteria</taxon>
        <taxon>Candidatus Nomuraibacteriota</taxon>
    </lineage>
</organism>
<evidence type="ECO:0000313" key="3">
    <source>
        <dbReference type="Proteomes" id="UP000177370"/>
    </source>
</evidence>
<sequence>MSPKTKNIIIFSSIAVIFILIYIFFIREDEPESGLVSSSATTIVSPPPNSVMQNTINESQSSIAKDFLALLLSVKNIRLDDTIFSDKAYNSLRDSSIILIPPGNEGRPNPFAPIGTDSIEAQVINTTTPPPTTPPASATP</sequence>
<evidence type="ECO:0000313" key="2">
    <source>
        <dbReference type="EMBL" id="OGI66243.1"/>
    </source>
</evidence>
<dbReference type="Proteomes" id="UP000177370">
    <property type="component" value="Unassembled WGS sequence"/>
</dbReference>
<evidence type="ECO:0000256" key="1">
    <source>
        <dbReference type="SAM" id="Phobius"/>
    </source>
</evidence>
<proteinExistence type="predicted"/>
<gene>
    <name evidence="2" type="ORF">A2647_00615</name>
</gene>
<protein>
    <submittedName>
        <fullName evidence="2">Uncharacterized protein</fullName>
    </submittedName>
</protein>
<comment type="caution">
    <text evidence="2">The sequence shown here is derived from an EMBL/GenBank/DDBJ whole genome shotgun (WGS) entry which is preliminary data.</text>
</comment>
<keyword evidence="1" id="KW-1133">Transmembrane helix</keyword>
<reference evidence="2 3" key="1">
    <citation type="journal article" date="2016" name="Nat. Commun.">
        <title>Thousands of microbial genomes shed light on interconnected biogeochemical processes in an aquifer system.</title>
        <authorList>
            <person name="Anantharaman K."/>
            <person name="Brown C.T."/>
            <person name="Hug L.A."/>
            <person name="Sharon I."/>
            <person name="Castelle C.J."/>
            <person name="Probst A.J."/>
            <person name="Thomas B.C."/>
            <person name="Singh A."/>
            <person name="Wilkins M.J."/>
            <person name="Karaoz U."/>
            <person name="Brodie E.L."/>
            <person name="Williams K.H."/>
            <person name="Hubbard S.S."/>
            <person name="Banfield J.F."/>
        </authorList>
    </citation>
    <scope>NUCLEOTIDE SEQUENCE [LARGE SCALE GENOMIC DNA]</scope>
</reference>
<keyword evidence="1" id="KW-0812">Transmembrane</keyword>
<dbReference type="EMBL" id="MFTP01000002">
    <property type="protein sequence ID" value="OGI66243.1"/>
    <property type="molecule type" value="Genomic_DNA"/>
</dbReference>
<accession>A0A1F6V9A2</accession>
<feature type="transmembrane region" description="Helical" evidence="1">
    <location>
        <begin position="7"/>
        <end position="25"/>
    </location>
</feature>
<dbReference type="AlphaFoldDB" id="A0A1F6V9A2"/>
<keyword evidence="1" id="KW-0472">Membrane</keyword>